<feature type="domain" description="3-dehydroquinate synthase C-terminal" evidence="20">
    <location>
        <begin position="183"/>
        <end position="334"/>
    </location>
</feature>
<dbReference type="SUPFAM" id="SSF56796">
    <property type="entry name" value="Dehydroquinate synthase-like"/>
    <property type="match status" value="1"/>
</dbReference>
<dbReference type="GO" id="GO:0009073">
    <property type="term" value="P:aromatic amino acid family biosynthetic process"/>
    <property type="evidence" value="ECO:0007669"/>
    <property type="project" value="UniProtKB-KW"/>
</dbReference>
<dbReference type="PANTHER" id="PTHR43622:SF7">
    <property type="entry name" value="3-DEHYDROQUINATE SYNTHASE, CHLOROPLASTIC"/>
    <property type="match status" value="1"/>
</dbReference>
<feature type="domain" description="3-dehydroquinate synthase N-terminal" evidence="19">
    <location>
        <begin position="70"/>
        <end position="181"/>
    </location>
</feature>
<keyword evidence="22" id="KW-1185">Reference proteome</keyword>
<dbReference type="GO" id="GO:0008652">
    <property type="term" value="P:amino acid biosynthetic process"/>
    <property type="evidence" value="ECO:0007669"/>
    <property type="project" value="UniProtKB-KW"/>
</dbReference>
<evidence type="ECO:0000256" key="8">
    <source>
        <dbReference type="ARBA" id="ARBA00017684"/>
    </source>
</evidence>
<evidence type="ECO:0000256" key="9">
    <source>
        <dbReference type="ARBA" id="ARBA00022490"/>
    </source>
</evidence>
<dbReference type="InterPro" id="IPR056179">
    <property type="entry name" value="DHQS_C"/>
</dbReference>
<dbReference type="NCBIfam" id="TIGR01357">
    <property type="entry name" value="aroB"/>
    <property type="match status" value="1"/>
</dbReference>
<accession>A0A7H1NUV2</accession>
<dbReference type="InterPro" id="IPR030960">
    <property type="entry name" value="DHQS/DOIS_N"/>
</dbReference>
<evidence type="ECO:0000256" key="10">
    <source>
        <dbReference type="ARBA" id="ARBA00022605"/>
    </source>
</evidence>
<feature type="binding site" evidence="18">
    <location>
        <begin position="131"/>
        <end position="132"/>
    </location>
    <ligand>
        <name>NAD(+)</name>
        <dbReference type="ChEBI" id="CHEBI:57540"/>
    </ligand>
</feature>
<dbReference type="InterPro" id="IPR030963">
    <property type="entry name" value="DHQ_synth_fam"/>
</dbReference>
<evidence type="ECO:0000256" key="6">
    <source>
        <dbReference type="ARBA" id="ARBA00005412"/>
    </source>
</evidence>
<keyword evidence="16 18" id="KW-0456">Lyase</keyword>
<evidence type="ECO:0000256" key="12">
    <source>
        <dbReference type="ARBA" id="ARBA00022741"/>
    </source>
</evidence>
<keyword evidence="15 18" id="KW-0057">Aromatic amino acid biosynthesis</keyword>
<comment type="pathway">
    <text evidence="5 18">Metabolic intermediate biosynthesis; chorismate biosynthesis; chorismate from D-erythrose 4-phosphate and phosphoenolpyruvate: step 2/7.</text>
</comment>
<dbReference type="FunFam" id="3.40.50.1970:FF:000001">
    <property type="entry name" value="3-dehydroquinate synthase"/>
    <property type="match status" value="1"/>
</dbReference>
<dbReference type="InterPro" id="IPR050071">
    <property type="entry name" value="Dehydroquinate_synthase"/>
</dbReference>
<evidence type="ECO:0000256" key="7">
    <source>
        <dbReference type="ARBA" id="ARBA00013031"/>
    </source>
</evidence>
<keyword evidence="14 18" id="KW-0520">NAD</keyword>
<evidence type="ECO:0000256" key="2">
    <source>
        <dbReference type="ARBA" id="ARBA00001911"/>
    </source>
</evidence>
<evidence type="ECO:0000256" key="17">
    <source>
        <dbReference type="ARBA" id="ARBA00023285"/>
    </source>
</evidence>
<feature type="binding site" evidence="18">
    <location>
        <position position="252"/>
    </location>
    <ligand>
        <name>Zn(2+)</name>
        <dbReference type="ChEBI" id="CHEBI:29105"/>
    </ligand>
</feature>
<keyword evidence="12 18" id="KW-0547">Nucleotide-binding</keyword>
<feature type="binding site" evidence="18">
    <location>
        <position position="270"/>
    </location>
    <ligand>
        <name>Zn(2+)</name>
        <dbReference type="ChEBI" id="CHEBI:29105"/>
    </ligand>
</feature>
<keyword evidence="17 18" id="KW-0170">Cobalt</keyword>
<dbReference type="Pfam" id="PF24621">
    <property type="entry name" value="DHQS_C"/>
    <property type="match status" value="1"/>
</dbReference>
<comment type="cofactor">
    <cofactor evidence="18">
        <name>Co(2+)</name>
        <dbReference type="ChEBI" id="CHEBI:48828"/>
    </cofactor>
    <cofactor evidence="18">
        <name>Zn(2+)</name>
        <dbReference type="ChEBI" id="CHEBI:29105"/>
    </cofactor>
    <text evidence="18">Binds 1 divalent metal cation per subunit. Can use either Co(2+) or Zn(2+).</text>
</comment>
<keyword evidence="11 18" id="KW-0479">Metal-binding</keyword>
<name>A0A7H1NUV2_9PROT</name>
<comment type="caution">
    <text evidence="18">Lacks conserved residue(s) required for the propagation of feature annotation.</text>
</comment>
<dbReference type="Gene3D" id="1.20.1090.10">
    <property type="entry name" value="Dehydroquinate synthase-like - alpha domain"/>
    <property type="match status" value="1"/>
</dbReference>
<dbReference type="EMBL" id="CP060244">
    <property type="protein sequence ID" value="QNT79562.1"/>
    <property type="molecule type" value="Genomic_DNA"/>
</dbReference>
<dbReference type="UniPathway" id="UPA00053">
    <property type="reaction ID" value="UER00085"/>
</dbReference>
<dbReference type="Pfam" id="PF01761">
    <property type="entry name" value="DHQ_synthase"/>
    <property type="match status" value="1"/>
</dbReference>
<feature type="binding site" evidence="18">
    <location>
        <position position="144"/>
    </location>
    <ligand>
        <name>NAD(+)</name>
        <dbReference type="ChEBI" id="CHEBI:57540"/>
    </ligand>
</feature>
<evidence type="ECO:0000259" key="19">
    <source>
        <dbReference type="Pfam" id="PF01761"/>
    </source>
</evidence>
<comment type="function">
    <text evidence="3 18">Catalyzes the conversion of 3-deoxy-D-arabino-heptulosonate 7-phosphate (DAHP) to dehydroquinate (DHQ).</text>
</comment>
<evidence type="ECO:0000313" key="21">
    <source>
        <dbReference type="EMBL" id="QNT79562.1"/>
    </source>
</evidence>
<evidence type="ECO:0000259" key="20">
    <source>
        <dbReference type="Pfam" id="PF24621"/>
    </source>
</evidence>
<dbReference type="Proteomes" id="UP000516349">
    <property type="component" value="Chromosome"/>
</dbReference>
<proteinExistence type="inferred from homology"/>
<feature type="binding site" evidence="18">
    <location>
        <position position="153"/>
    </location>
    <ligand>
        <name>NAD(+)</name>
        <dbReference type="ChEBI" id="CHEBI:57540"/>
    </ligand>
</feature>
<evidence type="ECO:0000256" key="18">
    <source>
        <dbReference type="HAMAP-Rule" id="MF_00110"/>
    </source>
</evidence>
<dbReference type="PANTHER" id="PTHR43622">
    <property type="entry name" value="3-DEHYDROQUINATE SYNTHASE"/>
    <property type="match status" value="1"/>
</dbReference>
<dbReference type="RefSeq" id="WP_203413711.1">
    <property type="nucleotide sequence ID" value="NZ_CP060244.1"/>
</dbReference>
<evidence type="ECO:0000256" key="16">
    <source>
        <dbReference type="ARBA" id="ARBA00023239"/>
    </source>
</evidence>
<dbReference type="GO" id="GO:0046872">
    <property type="term" value="F:metal ion binding"/>
    <property type="evidence" value="ECO:0007669"/>
    <property type="project" value="UniProtKB-KW"/>
</dbReference>
<dbReference type="AlphaFoldDB" id="A0A7H1NUV2"/>
<evidence type="ECO:0000256" key="4">
    <source>
        <dbReference type="ARBA" id="ARBA00004496"/>
    </source>
</evidence>
<comment type="subcellular location">
    <subcellularLocation>
        <location evidence="4 18">Cytoplasm</location>
    </subcellularLocation>
</comment>
<evidence type="ECO:0000313" key="22">
    <source>
        <dbReference type="Proteomes" id="UP000516349"/>
    </source>
</evidence>
<dbReference type="HAMAP" id="MF_00110">
    <property type="entry name" value="DHQ_synthase"/>
    <property type="match status" value="1"/>
</dbReference>
<keyword evidence="9 18" id="KW-0963">Cytoplasm</keyword>
<reference evidence="21 22" key="1">
    <citation type="submission" date="2020-08" db="EMBL/GenBank/DDBJ databases">
        <title>Complete genome sequence of Entomobacter blattae G55GP.</title>
        <authorList>
            <person name="Poehlein A."/>
            <person name="Guzman J."/>
            <person name="Daniel R."/>
            <person name="Vilcinskas A."/>
        </authorList>
    </citation>
    <scope>NUCLEOTIDE SEQUENCE [LARGE SCALE GENOMIC DNA]</scope>
    <source>
        <strain evidence="21 22">G55GP</strain>
    </source>
</reference>
<organism evidence="21 22">
    <name type="scientific">Entomobacter blattae</name>
    <dbReference type="NCBI Taxonomy" id="2762277"/>
    <lineage>
        <taxon>Bacteria</taxon>
        <taxon>Pseudomonadati</taxon>
        <taxon>Pseudomonadota</taxon>
        <taxon>Alphaproteobacteria</taxon>
        <taxon>Acetobacterales</taxon>
        <taxon>Acetobacteraceae</taxon>
        <taxon>Entomobacter</taxon>
    </lineage>
</organism>
<dbReference type="CDD" id="cd08195">
    <property type="entry name" value="DHQS"/>
    <property type="match status" value="1"/>
</dbReference>
<evidence type="ECO:0000256" key="1">
    <source>
        <dbReference type="ARBA" id="ARBA00001393"/>
    </source>
</evidence>
<feature type="binding site" evidence="18">
    <location>
        <position position="186"/>
    </location>
    <ligand>
        <name>Zn(2+)</name>
        <dbReference type="ChEBI" id="CHEBI:29105"/>
    </ligand>
</feature>
<dbReference type="KEGG" id="ebla:JGUZn3_23620"/>
<keyword evidence="10 18" id="KW-0028">Amino-acid biosynthesis</keyword>
<dbReference type="PIRSF" id="PIRSF001455">
    <property type="entry name" value="DHQ_synth"/>
    <property type="match status" value="1"/>
</dbReference>
<dbReference type="GO" id="GO:0000166">
    <property type="term" value="F:nucleotide binding"/>
    <property type="evidence" value="ECO:0007669"/>
    <property type="project" value="UniProtKB-KW"/>
</dbReference>
<evidence type="ECO:0000256" key="3">
    <source>
        <dbReference type="ARBA" id="ARBA00003485"/>
    </source>
</evidence>
<sequence length="368" mass="39999">MYHTLTVKLSAHEYPILIGQNLLEQAANLLPESILGKKVFIVSDENVAHHHLPLLENSLKNKGVDYEVFRIPPGEHSKSFSRYESLTTAILEKGVERRTALIALGGGVVGDLAGFCAATLMRGIPFIQIPTTLLSQVDSSVGGKTGINTVVGKNLIGAFYQPKAVIADTSTLKTLPLRELKAGYAEIVKAGLIGDSTLFEWCENHGLALLEGDEKKQAEAIEKACSFKVKIVQNDEREEKSQNGRALLNLGHTFGHALEAEMGYNGQLLHGEAVAIGTVMAFELSVLKGFCPPEDLARVKAHFALTGLPTSLKAIPAHLSADKLLKHMQHDKKMQEGRISFVLVKGIGKAFTCRTTTPEEVLKILTNY</sequence>
<dbReference type="GO" id="GO:0005737">
    <property type="term" value="C:cytoplasm"/>
    <property type="evidence" value="ECO:0007669"/>
    <property type="project" value="UniProtKB-SubCell"/>
</dbReference>
<dbReference type="Gene3D" id="3.40.50.1970">
    <property type="match status" value="1"/>
</dbReference>
<dbReference type="GO" id="GO:0003856">
    <property type="term" value="F:3-dehydroquinate synthase activity"/>
    <property type="evidence" value="ECO:0007669"/>
    <property type="project" value="UniProtKB-UniRule"/>
</dbReference>
<feature type="binding site" evidence="18">
    <location>
        <begin position="107"/>
        <end position="111"/>
    </location>
    <ligand>
        <name>NAD(+)</name>
        <dbReference type="ChEBI" id="CHEBI:57540"/>
    </ligand>
</feature>
<comment type="catalytic activity">
    <reaction evidence="1 18">
        <text>7-phospho-2-dehydro-3-deoxy-D-arabino-heptonate = 3-dehydroquinate + phosphate</text>
        <dbReference type="Rhea" id="RHEA:21968"/>
        <dbReference type="ChEBI" id="CHEBI:32364"/>
        <dbReference type="ChEBI" id="CHEBI:43474"/>
        <dbReference type="ChEBI" id="CHEBI:58394"/>
        <dbReference type="EC" id="4.2.3.4"/>
    </reaction>
</comment>
<keyword evidence="13 18" id="KW-0862">Zinc</keyword>
<evidence type="ECO:0000256" key="5">
    <source>
        <dbReference type="ARBA" id="ARBA00004661"/>
    </source>
</evidence>
<evidence type="ECO:0000256" key="14">
    <source>
        <dbReference type="ARBA" id="ARBA00023027"/>
    </source>
</evidence>
<protein>
    <recommendedName>
        <fullName evidence="8 18">3-dehydroquinate synthase</fullName>
        <shortName evidence="18">DHQS</shortName>
        <ecNumber evidence="7 18">4.2.3.4</ecNumber>
    </recommendedName>
</protein>
<dbReference type="EC" id="4.2.3.4" evidence="7 18"/>
<gene>
    <name evidence="18 21" type="primary">aroB</name>
    <name evidence="21" type="ORF">JGUZn3_23620</name>
</gene>
<dbReference type="InterPro" id="IPR016037">
    <property type="entry name" value="DHQ_synth_AroB"/>
</dbReference>
<evidence type="ECO:0000256" key="13">
    <source>
        <dbReference type="ARBA" id="ARBA00022833"/>
    </source>
</evidence>
<comment type="cofactor">
    <cofactor evidence="2 18">
        <name>NAD(+)</name>
        <dbReference type="ChEBI" id="CHEBI:57540"/>
    </cofactor>
</comment>
<dbReference type="GO" id="GO:0009423">
    <property type="term" value="P:chorismate biosynthetic process"/>
    <property type="evidence" value="ECO:0007669"/>
    <property type="project" value="UniProtKB-UniRule"/>
</dbReference>
<comment type="similarity">
    <text evidence="6 18">Belongs to the sugar phosphate cyclases superfamily. Dehydroquinate synthase family.</text>
</comment>
<evidence type="ECO:0000256" key="15">
    <source>
        <dbReference type="ARBA" id="ARBA00023141"/>
    </source>
</evidence>
<feature type="binding site" evidence="18">
    <location>
        <begin position="171"/>
        <end position="174"/>
    </location>
    <ligand>
        <name>NAD(+)</name>
        <dbReference type="ChEBI" id="CHEBI:57540"/>
    </ligand>
</feature>
<evidence type="ECO:0000256" key="11">
    <source>
        <dbReference type="ARBA" id="ARBA00022723"/>
    </source>
</evidence>